<dbReference type="AlphaFoldDB" id="A0A517VE92"/>
<evidence type="ECO:0000256" key="2">
    <source>
        <dbReference type="SAM" id="SignalP"/>
    </source>
</evidence>
<gene>
    <name evidence="3" type="ORF">Pan161_29880</name>
</gene>
<feature type="signal peptide" evidence="2">
    <location>
        <begin position="1"/>
        <end position="24"/>
    </location>
</feature>
<dbReference type="EMBL" id="CP036343">
    <property type="protein sequence ID" value="QDT91331.1"/>
    <property type="molecule type" value="Genomic_DNA"/>
</dbReference>
<name>A0A517VE92_9PLAN</name>
<accession>A0A517VE92</accession>
<dbReference type="KEGG" id="gax:Pan161_29880"/>
<evidence type="ECO:0000313" key="3">
    <source>
        <dbReference type="EMBL" id="QDT91331.1"/>
    </source>
</evidence>
<dbReference type="PROSITE" id="PS51257">
    <property type="entry name" value="PROKAR_LIPOPROTEIN"/>
    <property type="match status" value="1"/>
</dbReference>
<feature type="region of interest" description="Disordered" evidence="1">
    <location>
        <begin position="32"/>
        <end position="67"/>
    </location>
</feature>
<sequence precursor="true">MHAVRFTRILSAVMLISLSGLMWGTGCEKSGQTAQSQTGVSEKDLENSTADVSTAEQSAMDADQAQTERVTYQSGMEIGAIPMPFEVSDVTGPNKGKTLCYRCLYGERPVVGIFVRELDAPTTMLIKKIDSEVATHQDEKLAAFVVMLTDTPVDVKRDLEKIASENQIKHVPLTVYEGTAGPPGYNIKQDASVNVMMWEGVVIANRAWQAGQLKPEEIREVIADTRLIVH</sequence>
<evidence type="ECO:0000313" key="4">
    <source>
        <dbReference type="Proteomes" id="UP000316855"/>
    </source>
</evidence>
<reference evidence="3 4" key="1">
    <citation type="submission" date="2019-02" db="EMBL/GenBank/DDBJ databases">
        <title>Deep-cultivation of Planctomycetes and their phenomic and genomic characterization uncovers novel biology.</title>
        <authorList>
            <person name="Wiegand S."/>
            <person name="Jogler M."/>
            <person name="Boedeker C."/>
            <person name="Pinto D."/>
            <person name="Vollmers J."/>
            <person name="Rivas-Marin E."/>
            <person name="Kohn T."/>
            <person name="Peeters S.H."/>
            <person name="Heuer A."/>
            <person name="Rast P."/>
            <person name="Oberbeckmann S."/>
            <person name="Bunk B."/>
            <person name="Jeske O."/>
            <person name="Meyerdierks A."/>
            <person name="Storesund J.E."/>
            <person name="Kallscheuer N."/>
            <person name="Luecker S."/>
            <person name="Lage O.M."/>
            <person name="Pohl T."/>
            <person name="Merkel B.J."/>
            <person name="Hornburger P."/>
            <person name="Mueller R.-W."/>
            <person name="Bruemmer F."/>
            <person name="Labrenz M."/>
            <person name="Spormann A.M."/>
            <person name="Op den Camp H."/>
            <person name="Overmann J."/>
            <person name="Amann R."/>
            <person name="Jetten M.S.M."/>
            <person name="Mascher T."/>
            <person name="Medema M.H."/>
            <person name="Devos D.P."/>
            <person name="Kaster A.-K."/>
            <person name="Ovreas L."/>
            <person name="Rohde M."/>
            <person name="Galperin M.Y."/>
            <person name="Jogler C."/>
        </authorList>
    </citation>
    <scope>NUCLEOTIDE SEQUENCE [LARGE SCALE GENOMIC DNA]</scope>
    <source>
        <strain evidence="3 4">Pan161</strain>
    </source>
</reference>
<dbReference type="Proteomes" id="UP000316855">
    <property type="component" value="Chromosome"/>
</dbReference>
<keyword evidence="2" id="KW-0732">Signal</keyword>
<feature type="compositionally biased region" description="Polar residues" evidence="1">
    <location>
        <begin position="47"/>
        <end position="57"/>
    </location>
</feature>
<evidence type="ECO:0000256" key="1">
    <source>
        <dbReference type="SAM" id="MobiDB-lite"/>
    </source>
</evidence>
<organism evidence="3 4">
    <name type="scientific">Gimesia algae</name>
    <dbReference type="NCBI Taxonomy" id="2527971"/>
    <lineage>
        <taxon>Bacteria</taxon>
        <taxon>Pseudomonadati</taxon>
        <taxon>Planctomycetota</taxon>
        <taxon>Planctomycetia</taxon>
        <taxon>Planctomycetales</taxon>
        <taxon>Planctomycetaceae</taxon>
        <taxon>Gimesia</taxon>
    </lineage>
</organism>
<evidence type="ECO:0008006" key="5">
    <source>
        <dbReference type="Google" id="ProtNLM"/>
    </source>
</evidence>
<proteinExistence type="predicted"/>
<protein>
    <recommendedName>
        <fullName evidence="5">Thioredoxin domain-containing protein</fullName>
    </recommendedName>
</protein>
<feature type="chain" id="PRO_5022068597" description="Thioredoxin domain-containing protein" evidence="2">
    <location>
        <begin position="25"/>
        <end position="230"/>
    </location>
</feature>
<keyword evidence="4" id="KW-1185">Reference proteome</keyword>